<accession>A0A2D0NJ31</accession>
<dbReference type="Gene3D" id="3.40.30.10">
    <property type="entry name" value="Glutaredoxin"/>
    <property type="match status" value="1"/>
</dbReference>
<dbReference type="GO" id="GO:0016209">
    <property type="term" value="F:antioxidant activity"/>
    <property type="evidence" value="ECO:0007669"/>
    <property type="project" value="InterPro"/>
</dbReference>
<proteinExistence type="predicted"/>
<dbReference type="RefSeq" id="WP_099148094.1">
    <property type="nucleotide sequence ID" value="NZ_PDUD01000001.1"/>
</dbReference>
<feature type="chain" id="PRO_5013197809" description="Thioredoxin domain-containing protein" evidence="1">
    <location>
        <begin position="23"/>
        <end position="193"/>
    </location>
</feature>
<sequence>MNTRFFQFFGLFLISSFFMACAPETTGGSSEQQDVPVAVPTASSETAEPGLPFPVYENFSDLEYLFRYQNDTTYVINFWATWCKPCVAELPYFEQLHSEIGNEKMKVILVSLDFAKDVETKLVSFVKQRQLKPEVIALTDGKYSDWIDKVHPDWGGAIPVTYIYKGDHVLFHDQQYDSFKELKTSVDKIKDQG</sequence>
<dbReference type="PROSITE" id="PS51352">
    <property type="entry name" value="THIOREDOXIN_2"/>
    <property type="match status" value="1"/>
</dbReference>
<evidence type="ECO:0000256" key="1">
    <source>
        <dbReference type="SAM" id="SignalP"/>
    </source>
</evidence>
<evidence type="ECO:0000313" key="3">
    <source>
        <dbReference type="EMBL" id="PHN08502.1"/>
    </source>
</evidence>
<keyword evidence="4" id="KW-1185">Reference proteome</keyword>
<reference evidence="3 4" key="1">
    <citation type="submission" date="2017-10" db="EMBL/GenBank/DDBJ databases">
        <title>The draft genome sequence of Lewinella nigricans NBRC 102662.</title>
        <authorList>
            <person name="Wang K."/>
        </authorList>
    </citation>
    <scope>NUCLEOTIDE SEQUENCE [LARGE SCALE GENOMIC DNA]</scope>
    <source>
        <strain evidence="3 4">NBRC 102662</strain>
    </source>
</reference>
<feature type="signal peptide" evidence="1">
    <location>
        <begin position="1"/>
        <end position="22"/>
    </location>
</feature>
<dbReference type="GO" id="GO:0016491">
    <property type="term" value="F:oxidoreductase activity"/>
    <property type="evidence" value="ECO:0007669"/>
    <property type="project" value="InterPro"/>
</dbReference>
<name>A0A2D0NJ31_FLAN2</name>
<dbReference type="Pfam" id="PF00578">
    <property type="entry name" value="AhpC-TSA"/>
    <property type="match status" value="1"/>
</dbReference>
<dbReference type="PANTHER" id="PTHR42852:SF13">
    <property type="entry name" value="PROTEIN DIPZ"/>
    <property type="match status" value="1"/>
</dbReference>
<comment type="caution">
    <text evidence="3">The sequence shown here is derived from an EMBL/GenBank/DDBJ whole genome shotgun (WGS) entry which is preliminary data.</text>
</comment>
<dbReference type="InterPro" id="IPR013766">
    <property type="entry name" value="Thioredoxin_domain"/>
</dbReference>
<dbReference type="EMBL" id="PDUD01000001">
    <property type="protein sequence ID" value="PHN08502.1"/>
    <property type="molecule type" value="Genomic_DNA"/>
</dbReference>
<organism evidence="3 4">
    <name type="scientific">Flavilitoribacter nigricans (strain ATCC 23147 / DSM 23189 / NBRC 102662 / NCIMB 1420 / SS-2)</name>
    <name type="common">Lewinella nigricans</name>
    <dbReference type="NCBI Taxonomy" id="1122177"/>
    <lineage>
        <taxon>Bacteria</taxon>
        <taxon>Pseudomonadati</taxon>
        <taxon>Bacteroidota</taxon>
        <taxon>Saprospiria</taxon>
        <taxon>Saprospirales</taxon>
        <taxon>Lewinellaceae</taxon>
        <taxon>Flavilitoribacter</taxon>
    </lineage>
</organism>
<dbReference type="PROSITE" id="PS51257">
    <property type="entry name" value="PROKAR_LIPOPROTEIN"/>
    <property type="match status" value="1"/>
</dbReference>
<dbReference type="InterPro" id="IPR050553">
    <property type="entry name" value="Thioredoxin_ResA/DsbE_sf"/>
</dbReference>
<protein>
    <recommendedName>
        <fullName evidence="2">Thioredoxin domain-containing protein</fullName>
    </recommendedName>
</protein>
<evidence type="ECO:0000313" key="4">
    <source>
        <dbReference type="Proteomes" id="UP000223913"/>
    </source>
</evidence>
<dbReference type="InterPro" id="IPR036249">
    <property type="entry name" value="Thioredoxin-like_sf"/>
</dbReference>
<evidence type="ECO:0000259" key="2">
    <source>
        <dbReference type="PROSITE" id="PS51352"/>
    </source>
</evidence>
<dbReference type="InterPro" id="IPR000866">
    <property type="entry name" value="AhpC/TSA"/>
</dbReference>
<dbReference type="OrthoDB" id="9815205at2"/>
<dbReference type="PANTHER" id="PTHR42852">
    <property type="entry name" value="THIOL:DISULFIDE INTERCHANGE PROTEIN DSBE"/>
    <property type="match status" value="1"/>
</dbReference>
<dbReference type="AlphaFoldDB" id="A0A2D0NJ31"/>
<dbReference type="SUPFAM" id="SSF52833">
    <property type="entry name" value="Thioredoxin-like"/>
    <property type="match status" value="1"/>
</dbReference>
<feature type="domain" description="Thioredoxin" evidence="2">
    <location>
        <begin position="33"/>
        <end position="191"/>
    </location>
</feature>
<keyword evidence="1" id="KW-0732">Signal</keyword>
<gene>
    <name evidence="3" type="ORF">CRP01_00900</name>
</gene>
<dbReference type="CDD" id="cd02966">
    <property type="entry name" value="TlpA_like_family"/>
    <property type="match status" value="1"/>
</dbReference>
<dbReference type="Proteomes" id="UP000223913">
    <property type="component" value="Unassembled WGS sequence"/>
</dbReference>